<protein>
    <recommendedName>
        <fullName evidence="5">Major royal jelly protein</fullName>
    </recommendedName>
</protein>
<dbReference type="PATRIC" id="fig|242163.4.peg.3712"/>
<dbReference type="InterPro" id="IPR011042">
    <property type="entry name" value="6-blade_b-propeller_TolB-like"/>
</dbReference>
<evidence type="ECO:0008006" key="5">
    <source>
        <dbReference type="Google" id="ProtNLM"/>
    </source>
</evidence>
<reference evidence="4" key="1">
    <citation type="submission" date="2015-06" db="EMBL/GenBank/DDBJ databases">
        <title>Comparative genomics of Burkholderia leaf nodule symbionts.</title>
        <authorList>
            <person name="Carlier A."/>
            <person name="Eberl L."/>
            <person name="Pinto-Carbo M."/>
        </authorList>
    </citation>
    <scope>NUCLEOTIDE SEQUENCE [LARGE SCALE GENOMIC DNA]</scope>
    <source>
        <strain evidence="4">UZHbot4</strain>
    </source>
</reference>
<evidence type="ECO:0000313" key="3">
    <source>
        <dbReference type="EMBL" id="KND61290.1"/>
    </source>
</evidence>
<evidence type="ECO:0000256" key="2">
    <source>
        <dbReference type="ARBA" id="ARBA00022525"/>
    </source>
</evidence>
<keyword evidence="2" id="KW-0964">Secreted</keyword>
<keyword evidence="4" id="KW-1185">Reference proteome</keyword>
<dbReference type="GO" id="GO:0005576">
    <property type="term" value="C:extracellular region"/>
    <property type="evidence" value="ECO:0007669"/>
    <property type="project" value="UniProtKB-SubCell"/>
</dbReference>
<evidence type="ECO:0000256" key="1">
    <source>
        <dbReference type="ARBA" id="ARBA00004613"/>
    </source>
</evidence>
<name>A0A0L0MG73_9BURK</name>
<dbReference type="Gene3D" id="2.120.10.30">
    <property type="entry name" value="TolB, C-terminal domain"/>
    <property type="match status" value="1"/>
</dbReference>
<dbReference type="InterPro" id="IPR017996">
    <property type="entry name" value="MRJP/yellow-related"/>
</dbReference>
<dbReference type="Pfam" id="PF03022">
    <property type="entry name" value="MRJP"/>
    <property type="match status" value="1"/>
</dbReference>
<dbReference type="PANTHER" id="PTHR10009:SF18">
    <property type="entry name" value="PROTEIN YELLOW-LIKE PROTEIN"/>
    <property type="match status" value="1"/>
</dbReference>
<gene>
    <name evidence="3" type="ORF">BVER_04158</name>
</gene>
<organism evidence="3 4">
    <name type="scientific">Candidatus Burkholderia verschuerenii</name>
    <dbReference type="NCBI Taxonomy" id="242163"/>
    <lineage>
        <taxon>Bacteria</taxon>
        <taxon>Pseudomonadati</taxon>
        <taxon>Pseudomonadota</taxon>
        <taxon>Betaproteobacteria</taxon>
        <taxon>Burkholderiales</taxon>
        <taxon>Burkholderiaceae</taxon>
        <taxon>Burkholderia</taxon>
    </lineage>
</organism>
<dbReference type="EMBL" id="LFJJ01000026">
    <property type="protein sequence ID" value="KND61290.1"/>
    <property type="molecule type" value="Genomic_DNA"/>
</dbReference>
<accession>A0A0L0MG73</accession>
<dbReference type="AlphaFoldDB" id="A0A0L0MG73"/>
<dbReference type="Proteomes" id="UP000036959">
    <property type="component" value="Unassembled WGS sequence"/>
</dbReference>
<sequence length="392" mass="43132">MHHDDPRGPMRRRVLVALGASALGAAYDMTLFAAGHDTATLETVATFGDDFRLVGIGVSKQGRVFATAPASAKRSRYSMVEVDPATGAMTPFPDESWNVFKPDEDGTHQWISVQALWVDERDHLWALDSSLTSVDQGKQPPKLIEFDLATKQIVRQIEYGKVVTPKDSLNDIRIDLKHGYAYLSNAGNQGGIAVTDLKTNESRLLLAGDRSSVSDPQQHLMFGDRIARKGDGSVLVLQTDGIAISPDRQWVYSRPLTDHHYWRVPTAALIDASLSPEALSKRVQSLGDGALTGGLIMSPAGVLYGGDLENRTVVAFDVIEHDGTPWLRQKTFIGRHPQLSWADGFAISQGYLYIADSHLHELNNFSNGYPRKRRFAIFRARLPKQPAGQFAG</sequence>
<comment type="caution">
    <text evidence="3">The sequence shown here is derived from an EMBL/GenBank/DDBJ whole genome shotgun (WGS) entry which is preliminary data.</text>
</comment>
<evidence type="ECO:0000313" key="4">
    <source>
        <dbReference type="Proteomes" id="UP000036959"/>
    </source>
</evidence>
<comment type="subcellular location">
    <subcellularLocation>
        <location evidence="1">Secreted</location>
    </subcellularLocation>
</comment>
<proteinExistence type="predicted"/>
<dbReference type="PANTHER" id="PTHR10009">
    <property type="entry name" value="PROTEIN YELLOW-RELATED"/>
    <property type="match status" value="1"/>
</dbReference>
<dbReference type="SUPFAM" id="SSF63829">
    <property type="entry name" value="Calcium-dependent phosphotriesterase"/>
    <property type="match status" value="1"/>
</dbReference>